<accession>B8AAN5</accession>
<dbReference type="CDD" id="cd01098">
    <property type="entry name" value="PAN_AP_plant"/>
    <property type="match status" value="1"/>
</dbReference>
<protein>
    <recommendedName>
        <fullName evidence="2">non-specific serine/threonine protein kinase</fullName>
        <ecNumber evidence="2">2.7.11.1</ecNumber>
    </recommendedName>
</protein>
<evidence type="ECO:0000256" key="5">
    <source>
        <dbReference type="ARBA" id="ARBA00048679"/>
    </source>
</evidence>
<dbReference type="Proteomes" id="UP000007015">
    <property type="component" value="Chromosome 1"/>
</dbReference>
<dbReference type="Pfam" id="PF08276">
    <property type="entry name" value="PAN_2"/>
    <property type="match status" value="1"/>
</dbReference>
<dbReference type="InterPro" id="IPR001480">
    <property type="entry name" value="Bulb-type_lectin_dom"/>
</dbReference>
<dbReference type="GO" id="GO:0016020">
    <property type="term" value="C:membrane"/>
    <property type="evidence" value="ECO:0007669"/>
    <property type="project" value="UniProtKB-SubCell"/>
</dbReference>
<keyword evidence="9" id="KW-1185">Reference proteome</keyword>
<comment type="subcellular location">
    <subcellularLocation>
        <location evidence="1">Membrane</location>
        <topology evidence="1">Single-pass type I membrane protein</topology>
    </subcellularLocation>
</comment>
<evidence type="ECO:0000256" key="3">
    <source>
        <dbReference type="ARBA" id="ARBA00023170"/>
    </source>
</evidence>
<dbReference type="PANTHER" id="PTHR32444:SF183">
    <property type="entry name" value="APPLE DOMAIN-CONTAINING PROTEIN"/>
    <property type="match status" value="1"/>
</dbReference>
<dbReference type="PROSITE" id="PS50927">
    <property type="entry name" value="BULB_LECTIN"/>
    <property type="match status" value="1"/>
</dbReference>
<keyword evidence="3" id="KW-0675">Receptor</keyword>
<reference evidence="8 9" key="1">
    <citation type="journal article" date="2005" name="PLoS Biol.">
        <title>The genomes of Oryza sativa: a history of duplications.</title>
        <authorList>
            <person name="Yu J."/>
            <person name="Wang J."/>
            <person name="Lin W."/>
            <person name="Li S."/>
            <person name="Li H."/>
            <person name="Zhou J."/>
            <person name="Ni P."/>
            <person name="Dong W."/>
            <person name="Hu S."/>
            <person name="Zeng C."/>
            <person name="Zhang J."/>
            <person name="Zhang Y."/>
            <person name="Li R."/>
            <person name="Xu Z."/>
            <person name="Li S."/>
            <person name="Li X."/>
            <person name="Zheng H."/>
            <person name="Cong L."/>
            <person name="Lin L."/>
            <person name="Yin J."/>
            <person name="Geng J."/>
            <person name="Li G."/>
            <person name="Shi J."/>
            <person name="Liu J."/>
            <person name="Lv H."/>
            <person name="Li J."/>
            <person name="Wang J."/>
            <person name="Deng Y."/>
            <person name="Ran L."/>
            <person name="Shi X."/>
            <person name="Wang X."/>
            <person name="Wu Q."/>
            <person name="Li C."/>
            <person name="Ren X."/>
            <person name="Wang J."/>
            <person name="Wang X."/>
            <person name="Li D."/>
            <person name="Liu D."/>
            <person name="Zhang X."/>
            <person name="Ji Z."/>
            <person name="Zhao W."/>
            <person name="Sun Y."/>
            <person name="Zhang Z."/>
            <person name="Bao J."/>
            <person name="Han Y."/>
            <person name="Dong L."/>
            <person name="Ji J."/>
            <person name="Chen P."/>
            <person name="Wu S."/>
            <person name="Liu J."/>
            <person name="Xiao Y."/>
            <person name="Bu D."/>
            <person name="Tan J."/>
            <person name="Yang L."/>
            <person name="Ye C."/>
            <person name="Zhang J."/>
            <person name="Xu J."/>
            <person name="Zhou Y."/>
            <person name="Yu Y."/>
            <person name="Zhang B."/>
            <person name="Zhuang S."/>
            <person name="Wei H."/>
            <person name="Liu B."/>
            <person name="Lei M."/>
            <person name="Yu H."/>
            <person name="Li Y."/>
            <person name="Xu H."/>
            <person name="Wei S."/>
            <person name="He X."/>
            <person name="Fang L."/>
            <person name="Zhang Z."/>
            <person name="Zhang Y."/>
            <person name="Huang X."/>
            <person name="Su Z."/>
            <person name="Tong W."/>
            <person name="Li J."/>
            <person name="Tong Z."/>
            <person name="Li S."/>
            <person name="Ye J."/>
            <person name="Wang L."/>
            <person name="Fang L."/>
            <person name="Lei T."/>
            <person name="Chen C."/>
            <person name="Chen H."/>
            <person name="Xu Z."/>
            <person name="Li H."/>
            <person name="Huang H."/>
            <person name="Zhang F."/>
            <person name="Xu H."/>
            <person name="Li N."/>
            <person name="Zhao C."/>
            <person name="Li S."/>
            <person name="Dong L."/>
            <person name="Huang Y."/>
            <person name="Li L."/>
            <person name="Xi Y."/>
            <person name="Qi Q."/>
            <person name="Li W."/>
            <person name="Zhang B."/>
            <person name="Hu W."/>
            <person name="Zhang Y."/>
            <person name="Tian X."/>
            <person name="Jiao Y."/>
            <person name="Liang X."/>
            <person name="Jin J."/>
            <person name="Gao L."/>
            <person name="Zheng W."/>
            <person name="Hao B."/>
            <person name="Liu S."/>
            <person name="Wang W."/>
            <person name="Yuan L."/>
            <person name="Cao M."/>
            <person name="McDermott J."/>
            <person name="Samudrala R."/>
            <person name="Wang J."/>
            <person name="Wong G.K."/>
            <person name="Yang H."/>
        </authorList>
    </citation>
    <scope>NUCLEOTIDE SEQUENCE [LARGE SCALE GENOMIC DNA]</scope>
    <source>
        <strain evidence="9">cv. 93-11</strain>
    </source>
</reference>
<dbReference type="SMART" id="SM00108">
    <property type="entry name" value="B_lectin"/>
    <property type="match status" value="1"/>
</dbReference>
<gene>
    <name evidence="8" type="ORF">OsI_00951</name>
</gene>
<dbReference type="Gramene" id="BGIOSGA003029-TA">
    <property type="protein sequence ID" value="BGIOSGA003029-PA"/>
    <property type="gene ID" value="BGIOSGA003029"/>
</dbReference>
<evidence type="ECO:0000259" key="6">
    <source>
        <dbReference type="PROSITE" id="PS50927"/>
    </source>
</evidence>
<evidence type="ECO:0000256" key="1">
    <source>
        <dbReference type="ARBA" id="ARBA00004479"/>
    </source>
</evidence>
<name>B8AAN5_ORYSI</name>
<evidence type="ECO:0000256" key="2">
    <source>
        <dbReference type="ARBA" id="ARBA00012513"/>
    </source>
</evidence>
<dbReference type="Pfam" id="PF01453">
    <property type="entry name" value="B_lectin"/>
    <property type="match status" value="1"/>
</dbReference>
<dbReference type="STRING" id="39946.B8AAN5"/>
<dbReference type="InterPro" id="IPR003609">
    <property type="entry name" value="Pan_app"/>
</dbReference>
<evidence type="ECO:0000259" key="7">
    <source>
        <dbReference type="PROSITE" id="PS50948"/>
    </source>
</evidence>
<dbReference type="GO" id="GO:0051707">
    <property type="term" value="P:response to other organism"/>
    <property type="evidence" value="ECO:0007669"/>
    <property type="project" value="UniProtKB-ARBA"/>
</dbReference>
<feature type="domain" description="Bulb-type lectin" evidence="6">
    <location>
        <begin position="83"/>
        <end position="201"/>
    </location>
</feature>
<comment type="catalytic activity">
    <reaction evidence="4">
        <text>L-threonyl-[protein] + ATP = O-phospho-L-threonyl-[protein] + ADP + H(+)</text>
        <dbReference type="Rhea" id="RHEA:46608"/>
        <dbReference type="Rhea" id="RHEA-COMP:11060"/>
        <dbReference type="Rhea" id="RHEA-COMP:11605"/>
        <dbReference type="ChEBI" id="CHEBI:15378"/>
        <dbReference type="ChEBI" id="CHEBI:30013"/>
        <dbReference type="ChEBI" id="CHEBI:30616"/>
        <dbReference type="ChEBI" id="CHEBI:61977"/>
        <dbReference type="ChEBI" id="CHEBI:456216"/>
        <dbReference type="EC" id="2.7.11.1"/>
    </reaction>
</comment>
<evidence type="ECO:0000313" key="8">
    <source>
        <dbReference type="EMBL" id="EEC70205.1"/>
    </source>
</evidence>
<dbReference type="AlphaFoldDB" id="B8AAN5"/>
<dbReference type="EMBL" id="CM000126">
    <property type="protein sequence ID" value="EEC70205.1"/>
    <property type="molecule type" value="Genomic_DNA"/>
</dbReference>
<dbReference type="HOGENOM" id="CLU_000288_116_2_1"/>
<feature type="domain" description="Apple" evidence="7">
    <location>
        <begin position="356"/>
        <end position="421"/>
    </location>
</feature>
<sequence length="476" mass="53242">MPGALASASGCVLVDRRRGCGRAGIDAPSQADQSAVSRLDARLDEAKMFDEMAQQRAACRTAYPSQRIGRLPNGQLAYATSATDTLLPGQSLRGNQALVSKDGSFRLSLNWLSPPFGIWFTNSMCDKLVWEPDANYPIGDPQSLSLTLSEDGTLQLLSNGSHLWSTHYVKETSISVVLVLLDIGNLVIRDKTNDSMVLWQSFDYPSDTILPGGGLGFNKIIGKNISLRSSDYYSTLEIDTRKNRGFIIRYIPCGWMFAGTFPSWMKFHEDGTSFLTFNNAQTYLSFDGLYISLNKLGECNYGSNNLWFYPENYFEYCGPYGHSCSSECECPLDNYKRYRVREHGIWGCSRLVPINCAKMMFYRIDGIDSFPDSPQFLTVRSIAECEAVCSSNCSCTAYAYDVTCLLWLKGNADAEQLEKACRIACWCIQDYVDQRPMMGQVVLMLEGAMDVLVPPIPRSLQNFVDMEDHSTDLDTF</sequence>
<dbReference type="EC" id="2.7.11.1" evidence="2"/>
<dbReference type="Gene3D" id="2.90.10.10">
    <property type="entry name" value="Bulb-type lectin domain"/>
    <property type="match status" value="1"/>
</dbReference>
<dbReference type="PROSITE" id="PS50948">
    <property type="entry name" value="PAN"/>
    <property type="match status" value="1"/>
</dbReference>
<comment type="catalytic activity">
    <reaction evidence="5">
        <text>L-seryl-[protein] + ATP = O-phospho-L-seryl-[protein] + ADP + H(+)</text>
        <dbReference type="Rhea" id="RHEA:17989"/>
        <dbReference type="Rhea" id="RHEA-COMP:9863"/>
        <dbReference type="Rhea" id="RHEA-COMP:11604"/>
        <dbReference type="ChEBI" id="CHEBI:15378"/>
        <dbReference type="ChEBI" id="CHEBI:29999"/>
        <dbReference type="ChEBI" id="CHEBI:30616"/>
        <dbReference type="ChEBI" id="CHEBI:83421"/>
        <dbReference type="ChEBI" id="CHEBI:456216"/>
        <dbReference type="EC" id="2.7.11.1"/>
    </reaction>
</comment>
<dbReference type="SUPFAM" id="SSF51110">
    <property type="entry name" value="alpha-D-mannose-specific plant lectins"/>
    <property type="match status" value="1"/>
</dbReference>
<evidence type="ECO:0000256" key="4">
    <source>
        <dbReference type="ARBA" id="ARBA00047899"/>
    </source>
</evidence>
<dbReference type="InterPro" id="IPR036426">
    <property type="entry name" value="Bulb-type_lectin_dom_sf"/>
</dbReference>
<proteinExistence type="predicted"/>
<organism evidence="8 9">
    <name type="scientific">Oryza sativa subsp. indica</name>
    <name type="common">Rice</name>
    <dbReference type="NCBI Taxonomy" id="39946"/>
    <lineage>
        <taxon>Eukaryota</taxon>
        <taxon>Viridiplantae</taxon>
        <taxon>Streptophyta</taxon>
        <taxon>Embryophyta</taxon>
        <taxon>Tracheophyta</taxon>
        <taxon>Spermatophyta</taxon>
        <taxon>Magnoliopsida</taxon>
        <taxon>Liliopsida</taxon>
        <taxon>Poales</taxon>
        <taxon>Poaceae</taxon>
        <taxon>BOP clade</taxon>
        <taxon>Oryzoideae</taxon>
        <taxon>Oryzeae</taxon>
        <taxon>Oryzinae</taxon>
        <taxon>Oryza</taxon>
        <taxon>Oryza sativa</taxon>
    </lineage>
</organism>
<evidence type="ECO:0000313" key="9">
    <source>
        <dbReference type="Proteomes" id="UP000007015"/>
    </source>
</evidence>
<dbReference type="GO" id="GO:0004674">
    <property type="term" value="F:protein serine/threonine kinase activity"/>
    <property type="evidence" value="ECO:0007669"/>
    <property type="project" value="UniProtKB-EC"/>
</dbReference>
<dbReference type="PANTHER" id="PTHR32444">
    <property type="entry name" value="BULB-TYPE LECTIN DOMAIN-CONTAINING PROTEIN"/>
    <property type="match status" value="1"/>
</dbReference>